<keyword evidence="5" id="KW-1185">Reference proteome</keyword>
<dbReference type="PANTHER" id="PTHR47572">
    <property type="entry name" value="LIPOPROTEIN-RELATED"/>
    <property type="match status" value="1"/>
</dbReference>
<evidence type="ECO:0000313" key="5">
    <source>
        <dbReference type="Proteomes" id="UP000198960"/>
    </source>
</evidence>
<evidence type="ECO:0000256" key="1">
    <source>
        <dbReference type="ARBA" id="ARBA00008853"/>
    </source>
</evidence>
<proteinExistence type="inferred from homology"/>
<gene>
    <name evidence="4" type="ORF">SAMN05660991_00591</name>
</gene>
<dbReference type="Gene3D" id="2.120.10.30">
    <property type="entry name" value="TolB, C-terminal domain"/>
    <property type="match status" value="1"/>
</dbReference>
<accession>A0A1H8Q6R8</accession>
<dbReference type="PANTHER" id="PTHR47572:SF4">
    <property type="entry name" value="LACTONASE DRP35"/>
    <property type="match status" value="1"/>
</dbReference>
<dbReference type="SUPFAM" id="SSF63829">
    <property type="entry name" value="Calcium-dependent phosphotriesterase"/>
    <property type="match status" value="1"/>
</dbReference>
<dbReference type="GO" id="GO:0016787">
    <property type="term" value="F:hydrolase activity"/>
    <property type="evidence" value="ECO:0007669"/>
    <property type="project" value="UniProtKB-KW"/>
</dbReference>
<dbReference type="Pfam" id="PF08450">
    <property type="entry name" value="SGL"/>
    <property type="match status" value="1"/>
</dbReference>
<dbReference type="OrthoDB" id="2633250at2"/>
<evidence type="ECO:0000256" key="2">
    <source>
        <dbReference type="ARBA" id="ARBA00022801"/>
    </source>
</evidence>
<evidence type="ECO:0000259" key="3">
    <source>
        <dbReference type="Pfam" id="PF08450"/>
    </source>
</evidence>
<dbReference type="STRING" id="673521.SAMN05660991_00591"/>
<dbReference type="AlphaFoldDB" id="A0A1H8Q6R8"/>
<reference evidence="5" key="1">
    <citation type="submission" date="2016-10" db="EMBL/GenBank/DDBJ databases">
        <authorList>
            <person name="Varghese N."/>
            <person name="Submissions S."/>
        </authorList>
    </citation>
    <scope>NUCLEOTIDE SEQUENCE [LARGE SCALE GENOMIC DNA]</scope>
    <source>
        <strain evidence="5">DSM 45413</strain>
    </source>
</reference>
<name>A0A1H8Q6R8_9ACTN</name>
<evidence type="ECO:0000313" key="4">
    <source>
        <dbReference type="EMBL" id="SEO49607.1"/>
    </source>
</evidence>
<organism evidence="4 5">
    <name type="scientific">Trujillonella endophytica</name>
    <dbReference type="NCBI Taxonomy" id="673521"/>
    <lineage>
        <taxon>Bacteria</taxon>
        <taxon>Bacillati</taxon>
        <taxon>Actinomycetota</taxon>
        <taxon>Actinomycetes</taxon>
        <taxon>Geodermatophilales</taxon>
        <taxon>Geodermatophilaceae</taxon>
        <taxon>Trujillonella</taxon>
    </lineage>
</organism>
<dbReference type="EMBL" id="FOEE01000001">
    <property type="protein sequence ID" value="SEO49607.1"/>
    <property type="molecule type" value="Genomic_DNA"/>
</dbReference>
<comment type="similarity">
    <text evidence="1">Belongs to the SMP-30/CGR1 family.</text>
</comment>
<dbReference type="InterPro" id="IPR051262">
    <property type="entry name" value="SMP-30/CGR1_Lactonase"/>
</dbReference>
<keyword evidence="2" id="KW-0378">Hydrolase</keyword>
<dbReference type="InterPro" id="IPR013658">
    <property type="entry name" value="SGL"/>
</dbReference>
<dbReference type="Proteomes" id="UP000198960">
    <property type="component" value="Unassembled WGS sequence"/>
</dbReference>
<dbReference type="InterPro" id="IPR011042">
    <property type="entry name" value="6-blade_b-propeller_TolB-like"/>
</dbReference>
<dbReference type="RefSeq" id="WP_091939841.1">
    <property type="nucleotide sequence ID" value="NZ_FOEE01000001.1"/>
</dbReference>
<feature type="domain" description="SMP-30/Gluconolactonase/LRE-like region" evidence="3">
    <location>
        <begin position="17"/>
        <end position="261"/>
    </location>
</feature>
<protein>
    <submittedName>
        <fullName evidence="4">Sugar lactone lactonase YvrE</fullName>
    </submittedName>
</protein>
<sequence length="290" mass="31168">MASRQLRTVLEGGRFFEAPRWHEGAWWTSDFYRHGVYRVTPDGEATRVVEVEGQPSGLGWLPDGSLLISSMKDRRVLRLADGELTTHCDLSGHAIGDLNDMVVDANGHAFVGEFGRLGATPAEDTLVTLKRVAPDGTYSPAAEGLHFPNGMAVSADGRTLLVGESRGRRYSAFDLAADGTLSNRRFWAELDEGQVPGQTRVVPDGCTLDAEGHLWVADTLSDRFVRLAPGGRIVEEIALSDGLHSYACALGGEDGRTLLLAVGRTHGPEARDGDAMLLATEVEVPHAGLP</sequence>